<dbReference type="InterPro" id="IPR029069">
    <property type="entry name" value="HotDog_dom_sf"/>
</dbReference>
<evidence type="ECO:0000313" key="1">
    <source>
        <dbReference type="EMBL" id="VAX15182.1"/>
    </source>
</evidence>
<accession>A0A3B1BGE8</accession>
<proteinExistence type="predicted"/>
<dbReference type="GO" id="GO:0019171">
    <property type="term" value="F:(3R)-hydroxyacyl-[acyl-carrier-protein] dehydratase activity"/>
    <property type="evidence" value="ECO:0007669"/>
    <property type="project" value="UniProtKB-EC"/>
</dbReference>
<gene>
    <name evidence="1" type="ORF">MNBD_NITROSPINAE04-284</name>
</gene>
<dbReference type="Pfam" id="PF22817">
    <property type="entry name" value="ApeP-like"/>
    <property type="match status" value="1"/>
</dbReference>
<dbReference type="SUPFAM" id="SSF54637">
    <property type="entry name" value="Thioesterase/thiol ester dehydrase-isomerase"/>
    <property type="match status" value="1"/>
</dbReference>
<dbReference type="InterPro" id="IPR016776">
    <property type="entry name" value="ApeP-like_dehydratase"/>
</dbReference>
<name>A0A3B1BGE8_9ZZZZ</name>
<sequence>MRINKARLSELIPHAGNMVLIDSVETWDNNEIVCKASSHTDPENPLRDGNQLGSICIIEYAAQAMAVHGALVAGAQEKPEEGYLGGLKDITLFVGRLDNLESNLEIYANRKIAINDSFVYDFSVSYGEAPVAEGRLFVFTKPPV</sequence>
<organism evidence="1">
    <name type="scientific">hydrothermal vent metagenome</name>
    <dbReference type="NCBI Taxonomy" id="652676"/>
    <lineage>
        <taxon>unclassified sequences</taxon>
        <taxon>metagenomes</taxon>
        <taxon>ecological metagenomes</taxon>
    </lineage>
</organism>
<dbReference type="EMBL" id="UOGA01000034">
    <property type="protein sequence ID" value="VAX15182.1"/>
    <property type="molecule type" value="Genomic_DNA"/>
</dbReference>
<protein>
    <submittedName>
        <fullName evidence="1">3-hydroxydecanoyl-[ACP] dehydratase</fullName>
        <ecNumber evidence="1">4.2.1.59</ecNumber>
    </submittedName>
</protein>
<dbReference type="EC" id="4.2.1.59" evidence="1"/>
<dbReference type="Gene3D" id="3.10.129.10">
    <property type="entry name" value="Hotdog Thioesterase"/>
    <property type="match status" value="1"/>
</dbReference>
<dbReference type="AlphaFoldDB" id="A0A3B1BGE8"/>
<reference evidence="1" key="1">
    <citation type="submission" date="2018-06" db="EMBL/GenBank/DDBJ databases">
        <authorList>
            <person name="Zhirakovskaya E."/>
        </authorList>
    </citation>
    <scope>NUCLEOTIDE SEQUENCE</scope>
</reference>
<keyword evidence="1" id="KW-0456">Lyase</keyword>